<dbReference type="GO" id="GO:0003677">
    <property type="term" value="F:DNA binding"/>
    <property type="evidence" value="ECO:0007669"/>
    <property type="project" value="UniProtKB-KW"/>
</dbReference>
<dbReference type="Pfam" id="PF06507">
    <property type="entry name" value="ARF_AD"/>
    <property type="match status" value="1"/>
</dbReference>
<dbReference type="PANTHER" id="PTHR31384:SF79">
    <property type="entry name" value="AUXIN RESPONSE FACTOR 2"/>
    <property type="match status" value="1"/>
</dbReference>
<dbReference type="FunFam" id="2.30.30.1040:FF:000001">
    <property type="entry name" value="Auxin response factor"/>
    <property type="match status" value="1"/>
</dbReference>
<keyword evidence="4" id="KW-0238">DNA-binding</keyword>
<feature type="region of interest" description="Disordered" evidence="8">
    <location>
        <begin position="321"/>
        <end position="354"/>
    </location>
</feature>
<feature type="compositionally biased region" description="Pro residues" evidence="8">
    <location>
        <begin position="321"/>
        <end position="331"/>
    </location>
</feature>
<dbReference type="GO" id="GO:0006355">
    <property type="term" value="P:regulation of DNA-templated transcription"/>
    <property type="evidence" value="ECO:0007669"/>
    <property type="project" value="InterPro"/>
</dbReference>
<dbReference type="AlphaFoldDB" id="A0A314ZHM1"/>
<evidence type="ECO:0000256" key="4">
    <source>
        <dbReference type="ARBA" id="ARBA00023125"/>
    </source>
</evidence>
<dbReference type="Gene3D" id="2.40.330.10">
    <property type="entry name" value="DNA-binding pseudobarrel domain"/>
    <property type="match status" value="1"/>
</dbReference>
<evidence type="ECO:0000256" key="6">
    <source>
        <dbReference type="ARBA" id="ARBA00023242"/>
    </source>
</evidence>
<evidence type="ECO:0000313" key="11">
    <source>
        <dbReference type="Proteomes" id="UP000250321"/>
    </source>
</evidence>
<dbReference type="InterPro" id="IPR015300">
    <property type="entry name" value="DNA-bd_pseudobarrel_sf"/>
</dbReference>
<feature type="compositionally biased region" description="Polar residues" evidence="8">
    <location>
        <begin position="1"/>
        <end position="25"/>
    </location>
</feature>
<dbReference type="PANTHER" id="PTHR31384">
    <property type="entry name" value="AUXIN RESPONSE FACTOR 4-RELATED"/>
    <property type="match status" value="1"/>
</dbReference>
<proteinExistence type="inferred from homology"/>
<dbReference type="STRING" id="2094558.A0A314ZHM1"/>
<evidence type="ECO:0000256" key="1">
    <source>
        <dbReference type="ARBA" id="ARBA00004123"/>
    </source>
</evidence>
<feature type="domain" description="Auxin response factor" evidence="9">
    <location>
        <begin position="236"/>
        <end position="318"/>
    </location>
</feature>
<dbReference type="EMBL" id="PJQY01000123">
    <property type="protein sequence ID" value="PQQ18110.1"/>
    <property type="molecule type" value="Genomic_DNA"/>
</dbReference>
<evidence type="ECO:0000313" key="10">
    <source>
        <dbReference type="EMBL" id="PQQ18110.1"/>
    </source>
</evidence>
<dbReference type="Proteomes" id="UP000250321">
    <property type="component" value="Unassembled WGS sequence"/>
</dbReference>
<keyword evidence="6" id="KW-0539">Nucleus</keyword>
<gene>
    <name evidence="10" type="ORF">Pyn_28606</name>
</gene>
<dbReference type="CDD" id="cd10017">
    <property type="entry name" value="B3_DNA"/>
    <property type="match status" value="1"/>
</dbReference>
<evidence type="ECO:0000256" key="2">
    <source>
        <dbReference type="ARBA" id="ARBA00007853"/>
    </source>
</evidence>
<dbReference type="SUPFAM" id="SSF101936">
    <property type="entry name" value="DNA-binding pseudobarrel domain"/>
    <property type="match status" value="1"/>
</dbReference>
<evidence type="ECO:0000256" key="5">
    <source>
        <dbReference type="ARBA" id="ARBA00023163"/>
    </source>
</evidence>
<keyword evidence="5" id="KW-0804">Transcription</keyword>
<keyword evidence="7" id="KW-0927">Auxin signaling pathway</keyword>
<evidence type="ECO:0000259" key="9">
    <source>
        <dbReference type="Pfam" id="PF06507"/>
    </source>
</evidence>
<dbReference type="InterPro" id="IPR010525">
    <property type="entry name" value="ARF_dom"/>
</dbReference>
<evidence type="ECO:0000256" key="3">
    <source>
        <dbReference type="ARBA" id="ARBA00023015"/>
    </source>
</evidence>
<dbReference type="GO" id="GO:0009734">
    <property type="term" value="P:auxin-activated signaling pathway"/>
    <property type="evidence" value="ECO:0007669"/>
    <property type="project" value="UniProtKB-KW"/>
</dbReference>
<comment type="subcellular location">
    <subcellularLocation>
        <location evidence="1">Nucleus</location>
    </subcellularLocation>
</comment>
<dbReference type="OrthoDB" id="1912783at2759"/>
<dbReference type="InterPro" id="IPR044835">
    <property type="entry name" value="ARF_plant"/>
</dbReference>
<evidence type="ECO:0000256" key="7">
    <source>
        <dbReference type="ARBA" id="ARBA00023294"/>
    </source>
</evidence>
<keyword evidence="11" id="KW-1185">Reference proteome</keyword>
<accession>A0A314ZHM1</accession>
<organism evidence="10 11">
    <name type="scientific">Prunus yedoensis var. nudiflora</name>
    <dbReference type="NCBI Taxonomy" id="2094558"/>
    <lineage>
        <taxon>Eukaryota</taxon>
        <taxon>Viridiplantae</taxon>
        <taxon>Streptophyta</taxon>
        <taxon>Embryophyta</taxon>
        <taxon>Tracheophyta</taxon>
        <taxon>Spermatophyta</taxon>
        <taxon>Magnoliopsida</taxon>
        <taxon>eudicotyledons</taxon>
        <taxon>Gunneridae</taxon>
        <taxon>Pentapetalae</taxon>
        <taxon>rosids</taxon>
        <taxon>fabids</taxon>
        <taxon>Rosales</taxon>
        <taxon>Rosaceae</taxon>
        <taxon>Amygdaloideae</taxon>
        <taxon>Amygdaleae</taxon>
        <taxon>Prunus</taxon>
    </lineage>
</organism>
<dbReference type="InterPro" id="IPR003340">
    <property type="entry name" value="B3_DNA-bd"/>
</dbReference>
<sequence>MTSSEVSIKDNCGNQRGDSFSSGFSDHNDARNNVEGQKSHPTVSAAGRDAETALYTELWHACAGPLVTVPRERERVFYFPQGHIEQVEASTNQVADQQMPVYNLPSKILCRVIHVQLKAEPDTDEVFAQVTLLPEPSQDENAVEKEPPPPPPPRFQVHSFCKTLTASDTSTHGGFSVLRRHADECLPPLDMSRQPPTQELVAKDLHANEWRFRHIFRVWFALLATSKFYITSPAEFIVPFDQYMESVKNNYSIGMRFKMRFEGEEAPEQRFTGTIIGIEDADTKRWRDSKWRSLKVRWDETSTIPRPDRVSPWKIEPALAPPALNPLPMPRPKGRSNMVPRLQTPVLTGKVPQK</sequence>
<feature type="region of interest" description="Disordered" evidence="8">
    <location>
        <begin position="1"/>
        <end position="44"/>
    </location>
</feature>
<keyword evidence="3" id="KW-0805">Transcription regulation</keyword>
<evidence type="ECO:0000256" key="8">
    <source>
        <dbReference type="SAM" id="MobiDB-lite"/>
    </source>
</evidence>
<dbReference type="GO" id="GO:0005634">
    <property type="term" value="C:nucleus"/>
    <property type="evidence" value="ECO:0007669"/>
    <property type="project" value="UniProtKB-SubCell"/>
</dbReference>
<feature type="region of interest" description="Disordered" evidence="8">
    <location>
        <begin position="134"/>
        <end position="154"/>
    </location>
</feature>
<protein>
    <submittedName>
        <fullName evidence="10">Auxin response factor ARF5</fullName>
    </submittedName>
</protein>
<reference evidence="10 11" key="1">
    <citation type="submission" date="2018-02" db="EMBL/GenBank/DDBJ databases">
        <title>Draft genome of wild Prunus yedoensis var. nudiflora.</title>
        <authorList>
            <person name="Baek S."/>
            <person name="Kim J.-H."/>
            <person name="Choi K."/>
            <person name="Kim G.-B."/>
            <person name="Cho A."/>
            <person name="Jang H."/>
            <person name="Shin C.-H."/>
            <person name="Yu H.-J."/>
            <person name="Mun J.-H."/>
        </authorList>
    </citation>
    <scope>NUCLEOTIDE SEQUENCE [LARGE SCALE GENOMIC DNA]</scope>
    <source>
        <strain evidence="11">cv. Jeju island</strain>
        <tissue evidence="10">Leaf</tissue>
    </source>
</reference>
<dbReference type="Gene3D" id="2.30.30.1040">
    <property type="match status" value="1"/>
</dbReference>
<comment type="similarity">
    <text evidence="2">Belongs to the ARF family.</text>
</comment>
<comment type="caution">
    <text evidence="10">The sequence shown here is derived from an EMBL/GenBank/DDBJ whole genome shotgun (WGS) entry which is preliminary data.</text>
</comment>
<name>A0A314ZHM1_PRUYE</name>